<keyword evidence="3" id="KW-1185">Reference proteome</keyword>
<dbReference type="EC" id="2.3.-.-" evidence="2"/>
<reference evidence="3" key="1">
    <citation type="journal article" date="2019" name="Int. J. Syst. Evol. Microbiol.">
        <title>The Global Catalogue of Microorganisms (GCM) 10K type strain sequencing project: providing services to taxonomists for standard genome sequencing and annotation.</title>
        <authorList>
            <consortium name="The Broad Institute Genomics Platform"/>
            <consortium name="The Broad Institute Genome Sequencing Center for Infectious Disease"/>
            <person name="Wu L."/>
            <person name="Ma J."/>
        </authorList>
    </citation>
    <scope>NUCLEOTIDE SEQUENCE [LARGE SCALE GENOMIC DNA]</scope>
    <source>
        <strain evidence="3">CGMCC 1.19032</strain>
    </source>
</reference>
<comment type="caution">
    <text evidence="2">The sequence shown here is derived from an EMBL/GenBank/DDBJ whole genome shotgun (WGS) entry which is preliminary data.</text>
</comment>
<dbReference type="Gene3D" id="3.40.630.30">
    <property type="match status" value="1"/>
</dbReference>
<keyword evidence="2" id="KW-0808">Transferase</keyword>
<organism evidence="2 3">
    <name type="scientific">Enterococcus lemanii</name>
    <dbReference type="NCBI Taxonomy" id="1159752"/>
    <lineage>
        <taxon>Bacteria</taxon>
        <taxon>Bacillati</taxon>
        <taxon>Bacillota</taxon>
        <taxon>Bacilli</taxon>
        <taxon>Lactobacillales</taxon>
        <taxon>Enterococcaceae</taxon>
        <taxon>Enterococcus</taxon>
    </lineage>
</organism>
<evidence type="ECO:0000259" key="1">
    <source>
        <dbReference type="PROSITE" id="PS51186"/>
    </source>
</evidence>
<dbReference type="EMBL" id="JBHSGS010000017">
    <property type="protein sequence ID" value="MFC4718816.1"/>
    <property type="molecule type" value="Genomic_DNA"/>
</dbReference>
<evidence type="ECO:0000313" key="2">
    <source>
        <dbReference type="EMBL" id="MFC4718816.1"/>
    </source>
</evidence>
<dbReference type="CDD" id="cd04301">
    <property type="entry name" value="NAT_SF"/>
    <property type="match status" value="1"/>
</dbReference>
<dbReference type="SUPFAM" id="SSF55729">
    <property type="entry name" value="Acyl-CoA N-acyltransferases (Nat)"/>
    <property type="match status" value="1"/>
</dbReference>
<dbReference type="InterPro" id="IPR016181">
    <property type="entry name" value="Acyl_CoA_acyltransferase"/>
</dbReference>
<dbReference type="InterPro" id="IPR000182">
    <property type="entry name" value="GNAT_dom"/>
</dbReference>
<evidence type="ECO:0000313" key="3">
    <source>
        <dbReference type="Proteomes" id="UP001595969"/>
    </source>
</evidence>
<dbReference type="PROSITE" id="PS51186">
    <property type="entry name" value="GNAT"/>
    <property type="match status" value="1"/>
</dbReference>
<dbReference type="GO" id="GO:0016746">
    <property type="term" value="F:acyltransferase activity"/>
    <property type="evidence" value="ECO:0007669"/>
    <property type="project" value="UniProtKB-KW"/>
</dbReference>
<dbReference type="RefSeq" id="WP_204654401.1">
    <property type="nucleotide sequence ID" value="NZ_JAFBFD010000026.1"/>
</dbReference>
<feature type="domain" description="N-acetyltransferase" evidence="1">
    <location>
        <begin position="15"/>
        <end position="178"/>
    </location>
</feature>
<sequence>MSKYIHLAITEQLNLIVPEIQMAEELFQLVDSDREHLRPFLSFLDSAREVEVQRKFIQTKLHGAAKGTDKLFFIAMDDKIIGSIDLHTIDLKNQKAEIGYWIHSAYTKQHITSKAVKRLCQYAFETLGLNKLTIMADTENIASNAVAKSCGFTLLGTRKQDIYLHDAFCDMNEYYLLK</sequence>
<dbReference type="Pfam" id="PF13302">
    <property type="entry name" value="Acetyltransf_3"/>
    <property type="match status" value="1"/>
</dbReference>
<keyword evidence="2" id="KW-0012">Acyltransferase</keyword>
<name>A0ABV9MS46_9ENTE</name>
<proteinExistence type="predicted"/>
<dbReference type="InterPro" id="IPR051908">
    <property type="entry name" value="Ribosomal_N-acetyltransferase"/>
</dbReference>
<dbReference type="PANTHER" id="PTHR43441:SF11">
    <property type="entry name" value="RIBOSOMAL-PROTEIN-SERINE ACETYLTRANSFERASE"/>
    <property type="match status" value="1"/>
</dbReference>
<accession>A0ABV9MS46</accession>
<dbReference type="Proteomes" id="UP001595969">
    <property type="component" value="Unassembled WGS sequence"/>
</dbReference>
<protein>
    <submittedName>
        <fullName evidence="2">GNAT family N-acetyltransferase</fullName>
        <ecNumber evidence="2">2.3.-.-</ecNumber>
    </submittedName>
</protein>
<gene>
    <name evidence="2" type="ORF">ACFO5I_03535</name>
</gene>
<dbReference type="PANTHER" id="PTHR43441">
    <property type="entry name" value="RIBOSOMAL-PROTEIN-SERINE ACETYLTRANSFERASE"/>
    <property type="match status" value="1"/>
</dbReference>